<accession>X0YBM9</accession>
<proteinExistence type="predicted"/>
<organism evidence="1">
    <name type="scientific">marine sediment metagenome</name>
    <dbReference type="NCBI Taxonomy" id="412755"/>
    <lineage>
        <taxon>unclassified sequences</taxon>
        <taxon>metagenomes</taxon>
        <taxon>ecological metagenomes</taxon>
    </lineage>
</organism>
<sequence length="74" mass="8553">MEINAKKRGKEWTVVFNHENQYFTLDYHVETKEEAEWMKTMLAKCFKSAFGETSNKTSVLPISDVIESVCDSNS</sequence>
<feature type="non-terminal residue" evidence="1">
    <location>
        <position position="74"/>
    </location>
</feature>
<dbReference type="EMBL" id="BARS01053744">
    <property type="protein sequence ID" value="GAG53244.1"/>
    <property type="molecule type" value="Genomic_DNA"/>
</dbReference>
<comment type="caution">
    <text evidence="1">The sequence shown here is derived from an EMBL/GenBank/DDBJ whole genome shotgun (WGS) entry which is preliminary data.</text>
</comment>
<dbReference type="AlphaFoldDB" id="X0YBM9"/>
<protein>
    <submittedName>
        <fullName evidence="1">Uncharacterized protein</fullName>
    </submittedName>
</protein>
<name>X0YBM9_9ZZZZ</name>
<evidence type="ECO:0000313" key="1">
    <source>
        <dbReference type="EMBL" id="GAG53244.1"/>
    </source>
</evidence>
<reference evidence="1" key="1">
    <citation type="journal article" date="2014" name="Front. Microbiol.">
        <title>High frequency of phylogenetically diverse reductive dehalogenase-homologous genes in deep subseafloor sedimentary metagenomes.</title>
        <authorList>
            <person name="Kawai M."/>
            <person name="Futagami T."/>
            <person name="Toyoda A."/>
            <person name="Takaki Y."/>
            <person name="Nishi S."/>
            <person name="Hori S."/>
            <person name="Arai W."/>
            <person name="Tsubouchi T."/>
            <person name="Morono Y."/>
            <person name="Uchiyama I."/>
            <person name="Ito T."/>
            <person name="Fujiyama A."/>
            <person name="Inagaki F."/>
            <person name="Takami H."/>
        </authorList>
    </citation>
    <scope>NUCLEOTIDE SEQUENCE</scope>
    <source>
        <strain evidence="1">Expedition CK06-06</strain>
    </source>
</reference>
<gene>
    <name evidence="1" type="ORF">S01H1_79685</name>
</gene>